<keyword evidence="5" id="KW-1185">Reference proteome</keyword>
<dbReference type="Pfam" id="PF05949">
    <property type="entry name" value="DUF881"/>
    <property type="match status" value="1"/>
</dbReference>
<keyword evidence="2" id="KW-0175">Coiled coil</keyword>
<dbReference type="InterPro" id="IPR010273">
    <property type="entry name" value="DUF881"/>
</dbReference>
<proteinExistence type="inferred from homology"/>
<feature type="coiled-coil region" evidence="2">
    <location>
        <begin position="68"/>
        <end position="95"/>
    </location>
</feature>
<evidence type="ECO:0000256" key="3">
    <source>
        <dbReference type="SAM" id="Phobius"/>
    </source>
</evidence>
<accession>A0ABW4RY77</accession>
<comment type="similarity">
    <text evidence="1">Belongs to the UPF0749 family.</text>
</comment>
<organism evidence="4 5">
    <name type="scientific">Luteococcus peritonei</name>
    <dbReference type="NCBI Taxonomy" id="88874"/>
    <lineage>
        <taxon>Bacteria</taxon>
        <taxon>Bacillati</taxon>
        <taxon>Actinomycetota</taxon>
        <taxon>Actinomycetes</taxon>
        <taxon>Propionibacteriales</taxon>
        <taxon>Propionibacteriaceae</taxon>
        <taxon>Luteococcus</taxon>
    </lineage>
</organism>
<reference evidence="5" key="1">
    <citation type="journal article" date="2019" name="Int. J. Syst. Evol. Microbiol.">
        <title>The Global Catalogue of Microorganisms (GCM) 10K type strain sequencing project: providing services to taxonomists for standard genome sequencing and annotation.</title>
        <authorList>
            <consortium name="The Broad Institute Genomics Platform"/>
            <consortium name="The Broad Institute Genome Sequencing Center for Infectious Disease"/>
            <person name="Wu L."/>
            <person name="Ma J."/>
        </authorList>
    </citation>
    <scope>NUCLEOTIDE SEQUENCE [LARGE SCALE GENOMIC DNA]</scope>
    <source>
        <strain evidence="5">CAIM 431</strain>
    </source>
</reference>
<dbReference type="Proteomes" id="UP001597326">
    <property type="component" value="Unassembled WGS sequence"/>
</dbReference>
<sequence>MPEPQHAGPGRHQRLRSEYPAWDRLLGDFFRPSLGQFLMALVLFLVGAAVTVQVRAKDADDAYASMRRADLVQLLDQLNSEQSRLQSEVARLQGTRQQLASGADARRVAAAEQKKRMDTLGILAGTLPATGPGVRITIVDAQGKVGPEILLDAVEEMRDAGAEAIEVNDQVRVVATTWFGREGDQLVVDGVKLATPITLDVIGDSHALDEGARFRGGLVSQVQAEQVGGRVMISRLDEVRIDALHAPVTPQWAKPA</sequence>
<dbReference type="RefSeq" id="WP_343874688.1">
    <property type="nucleotide sequence ID" value="NZ_BAAAIX010000027.1"/>
</dbReference>
<dbReference type="PANTHER" id="PTHR37313">
    <property type="entry name" value="UPF0749 PROTEIN RV1825"/>
    <property type="match status" value="1"/>
</dbReference>
<name>A0ABW4RY77_9ACTN</name>
<keyword evidence="3" id="KW-0472">Membrane</keyword>
<dbReference type="PANTHER" id="PTHR37313:SF2">
    <property type="entry name" value="UPF0749 PROTEIN YLXX"/>
    <property type="match status" value="1"/>
</dbReference>
<evidence type="ECO:0000313" key="5">
    <source>
        <dbReference type="Proteomes" id="UP001597326"/>
    </source>
</evidence>
<keyword evidence="3" id="KW-0812">Transmembrane</keyword>
<evidence type="ECO:0000256" key="1">
    <source>
        <dbReference type="ARBA" id="ARBA00009108"/>
    </source>
</evidence>
<gene>
    <name evidence="4" type="ORF">ACFSCS_09295</name>
</gene>
<evidence type="ECO:0000313" key="4">
    <source>
        <dbReference type="EMBL" id="MFD1890373.1"/>
    </source>
</evidence>
<keyword evidence="3" id="KW-1133">Transmembrane helix</keyword>
<evidence type="ECO:0000256" key="2">
    <source>
        <dbReference type="SAM" id="Coils"/>
    </source>
</evidence>
<dbReference type="EMBL" id="JBHUFZ010000019">
    <property type="protein sequence ID" value="MFD1890373.1"/>
    <property type="molecule type" value="Genomic_DNA"/>
</dbReference>
<comment type="caution">
    <text evidence="4">The sequence shown here is derived from an EMBL/GenBank/DDBJ whole genome shotgun (WGS) entry which is preliminary data.</text>
</comment>
<dbReference type="Gene3D" id="3.30.70.1880">
    <property type="entry name" value="Protein of unknown function DUF881"/>
    <property type="match status" value="1"/>
</dbReference>
<feature type="transmembrane region" description="Helical" evidence="3">
    <location>
        <begin position="34"/>
        <end position="52"/>
    </location>
</feature>
<protein>
    <submittedName>
        <fullName evidence="4">DUF881 domain-containing protein</fullName>
    </submittedName>
</protein>